<name>A0A7G8AFX3_9ENTR</name>
<keyword evidence="1" id="KW-0614">Plasmid</keyword>
<dbReference type="EMBL" id="MT468575">
    <property type="protein sequence ID" value="QNI18514.1"/>
    <property type="molecule type" value="Genomic_DNA"/>
</dbReference>
<reference evidence="1" key="1">
    <citation type="journal article" date="2020" name="Antimicrob. Agents">
        <title>Detection of mobile colistin resistance gene mcr-10.1 in a conjugative plasmid from Enterobacter roggenkampii of chicken origin in China.</title>
        <authorList>
            <person name="Lei C.W."/>
            <person name="Zhang Y."/>
            <person name="Wang Y.T."/>
            <person name="Wang H.N."/>
        </authorList>
    </citation>
    <scope>NUCLEOTIDE SEQUENCE</scope>
    <source>
        <strain evidence="1">YK16</strain>
        <plasmid evidence="1">pYK16-mcr-10</plasmid>
    </source>
</reference>
<proteinExistence type="predicted"/>
<organism evidence="1">
    <name type="scientific">Enterobacter roggenkampii</name>
    <dbReference type="NCBI Taxonomy" id="1812935"/>
    <lineage>
        <taxon>Bacteria</taxon>
        <taxon>Pseudomonadati</taxon>
        <taxon>Pseudomonadota</taxon>
        <taxon>Gammaproteobacteria</taxon>
        <taxon>Enterobacterales</taxon>
        <taxon>Enterobacteriaceae</taxon>
        <taxon>Enterobacter</taxon>
        <taxon>Enterobacter cloacae complex</taxon>
    </lineage>
</organism>
<dbReference type="RefSeq" id="WP_032656023.1">
    <property type="nucleotide sequence ID" value="NZ_JABJWE010000019.1"/>
</dbReference>
<protein>
    <submittedName>
        <fullName evidence="1">Uncharacterized protein</fullName>
    </submittedName>
</protein>
<dbReference type="AlphaFoldDB" id="A0A7G8AFX3"/>
<sequence>MKRTRQEVVARWLASRAPEQRTGNEALIFSDECWAGGLRLAASPVVHYELVMAAIRRTLID</sequence>
<geneLocation type="plasmid" evidence="1">
    <name>pYK16-mcr-10</name>
</geneLocation>
<accession>A0A7G8AFX3</accession>
<evidence type="ECO:0000313" key="1">
    <source>
        <dbReference type="EMBL" id="QNI18514.1"/>
    </source>
</evidence>